<evidence type="ECO:0000313" key="2">
    <source>
        <dbReference type="Proteomes" id="UP000026962"/>
    </source>
</evidence>
<reference evidence="1" key="2">
    <citation type="submission" date="2018-05" db="EMBL/GenBank/DDBJ databases">
        <title>OpunRS2 (Oryza punctata Reference Sequence Version 2).</title>
        <authorList>
            <person name="Zhang J."/>
            <person name="Kudrna D."/>
            <person name="Lee S."/>
            <person name="Talag J."/>
            <person name="Welchert J."/>
            <person name="Wing R.A."/>
        </authorList>
    </citation>
    <scope>NUCLEOTIDE SEQUENCE [LARGE SCALE GENOMIC DNA]</scope>
</reference>
<proteinExistence type="predicted"/>
<organism evidence="1">
    <name type="scientific">Oryza punctata</name>
    <name type="common">Red rice</name>
    <dbReference type="NCBI Taxonomy" id="4537"/>
    <lineage>
        <taxon>Eukaryota</taxon>
        <taxon>Viridiplantae</taxon>
        <taxon>Streptophyta</taxon>
        <taxon>Embryophyta</taxon>
        <taxon>Tracheophyta</taxon>
        <taxon>Spermatophyta</taxon>
        <taxon>Magnoliopsida</taxon>
        <taxon>Liliopsida</taxon>
        <taxon>Poales</taxon>
        <taxon>Poaceae</taxon>
        <taxon>BOP clade</taxon>
        <taxon>Oryzoideae</taxon>
        <taxon>Oryzeae</taxon>
        <taxon>Oryzinae</taxon>
        <taxon>Oryza</taxon>
    </lineage>
</organism>
<dbReference type="Gramene" id="OPUNC01G34160.1">
    <property type="protein sequence ID" value="OPUNC01G34160.1"/>
    <property type="gene ID" value="OPUNC01G34160"/>
</dbReference>
<name>A0A0E0JQB5_ORYPU</name>
<dbReference type="Proteomes" id="UP000026962">
    <property type="component" value="Chromosome 1"/>
</dbReference>
<accession>A0A0E0JQB5</accession>
<dbReference type="AlphaFoldDB" id="A0A0E0JQB5"/>
<keyword evidence="2" id="KW-1185">Reference proteome</keyword>
<dbReference type="EnsemblPlants" id="OPUNC01G34160.1">
    <property type="protein sequence ID" value="OPUNC01G34160.1"/>
    <property type="gene ID" value="OPUNC01G34160"/>
</dbReference>
<sequence>MGIRRRVDLDRGEGVDWAGRASHQKLLAQGSPSGGTRAYLIPGGYRPKIFIFLFYFFIQEM</sequence>
<protein>
    <submittedName>
        <fullName evidence="1">Uncharacterized protein</fullName>
    </submittedName>
</protein>
<reference evidence="1" key="1">
    <citation type="submission" date="2015-04" db="UniProtKB">
        <authorList>
            <consortium name="EnsemblPlants"/>
        </authorList>
    </citation>
    <scope>IDENTIFICATION</scope>
</reference>
<dbReference type="HOGENOM" id="CLU_2926676_0_0_1"/>
<evidence type="ECO:0000313" key="1">
    <source>
        <dbReference type="EnsemblPlants" id="OPUNC01G34160.1"/>
    </source>
</evidence>